<comment type="caution">
    <text evidence="16">The sequence shown here is derived from an EMBL/GenBank/DDBJ whole genome shotgun (WGS) entry which is preliminary data.</text>
</comment>
<comment type="subcellular location">
    <subcellularLocation>
        <location evidence="1">Cytoplasm</location>
    </subcellularLocation>
</comment>
<gene>
    <name evidence="16" type="ORF">J2S36_000374</name>
</gene>
<dbReference type="PIRSF" id="PIRSF006337">
    <property type="entry name" value="Trehalose_TreZ"/>
    <property type="match status" value="1"/>
</dbReference>
<dbReference type="Pfam" id="PF00128">
    <property type="entry name" value="Alpha-amylase"/>
    <property type="match status" value="1"/>
</dbReference>
<keyword evidence="17" id="KW-1185">Reference proteome</keyword>
<reference evidence="16 17" key="1">
    <citation type="submission" date="2023-07" db="EMBL/GenBank/DDBJ databases">
        <title>Sequencing the genomes of 1000 actinobacteria strains.</title>
        <authorList>
            <person name="Klenk H.-P."/>
        </authorList>
    </citation>
    <scope>NUCLEOTIDE SEQUENCE [LARGE SCALE GENOMIC DNA]</scope>
    <source>
        <strain evidence="16 17">DSM 15539</strain>
    </source>
</reference>
<comment type="pathway">
    <text evidence="2 14">Glycan biosynthesis; trehalose biosynthesis.</text>
</comment>
<evidence type="ECO:0000256" key="8">
    <source>
        <dbReference type="ARBA" id="ARBA00023277"/>
    </source>
</evidence>
<dbReference type="SUPFAM" id="SSF51445">
    <property type="entry name" value="(Trans)glycosidases"/>
    <property type="match status" value="1"/>
</dbReference>
<dbReference type="GO" id="GO:0033942">
    <property type="term" value="F:4-alpha-D-(1-&gt;4)-alpha-D-glucanotrehalose trehalohydrolase activity"/>
    <property type="evidence" value="ECO:0007669"/>
    <property type="project" value="UniProtKB-EC"/>
</dbReference>
<dbReference type="Gene3D" id="2.60.40.10">
    <property type="entry name" value="Immunoglobulins"/>
    <property type="match status" value="1"/>
</dbReference>
<dbReference type="PANTHER" id="PTHR43651:SF11">
    <property type="entry name" value="MALTO-OLIGOSYLTREHALOSE TREHALOHYDROLASE"/>
    <property type="match status" value="1"/>
</dbReference>
<evidence type="ECO:0000259" key="15">
    <source>
        <dbReference type="SMART" id="SM00642"/>
    </source>
</evidence>
<dbReference type="EMBL" id="JAVDUJ010000001">
    <property type="protein sequence ID" value="MDR6938831.1"/>
    <property type="molecule type" value="Genomic_DNA"/>
</dbReference>
<evidence type="ECO:0000313" key="17">
    <source>
        <dbReference type="Proteomes" id="UP001266099"/>
    </source>
</evidence>
<evidence type="ECO:0000256" key="3">
    <source>
        <dbReference type="ARBA" id="ARBA00008061"/>
    </source>
</evidence>
<keyword evidence="7 14" id="KW-0378">Hydrolase</keyword>
<evidence type="ECO:0000256" key="1">
    <source>
        <dbReference type="ARBA" id="ARBA00004496"/>
    </source>
</evidence>
<evidence type="ECO:0000256" key="6">
    <source>
        <dbReference type="ARBA" id="ARBA00022490"/>
    </source>
</evidence>
<keyword evidence="9 14" id="KW-0326">Glycosidase</keyword>
<evidence type="ECO:0000256" key="10">
    <source>
        <dbReference type="ARBA" id="ARBA00032057"/>
    </source>
</evidence>
<dbReference type="SMART" id="SM00642">
    <property type="entry name" value="Aamy"/>
    <property type="match status" value="1"/>
</dbReference>
<dbReference type="InterPro" id="IPR017853">
    <property type="entry name" value="GH"/>
</dbReference>
<evidence type="ECO:0000256" key="2">
    <source>
        <dbReference type="ARBA" id="ARBA00005199"/>
    </source>
</evidence>
<protein>
    <recommendedName>
        <fullName evidence="5 13">Malto-oligosyltrehalose trehalohydrolase</fullName>
        <shortName evidence="14">MTHase</shortName>
        <ecNumber evidence="4 13">3.2.1.141</ecNumber>
    </recommendedName>
    <alternativeName>
        <fullName evidence="11 14">4-alpha-D-((1-&gt;4)-alpha-D-glucano)trehalose trehalohydrolase</fullName>
    </alternativeName>
    <alternativeName>
        <fullName evidence="10 14">Maltooligosyl trehalose trehalohydrolase</fullName>
    </alternativeName>
</protein>
<dbReference type="RefSeq" id="WP_309954955.1">
    <property type="nucleotide sequence ID" value="NZ_JAVDUJ010000001.1"/>
</dbReference>
<evidence type="ECO:0000256" key="14">
    <source>
        <dbReference type="PIRNR" id="PIRNR006337"/>
    </source>
</evidence>
<evidence type="ECO:0000256" key="4">
    <source>
        <dbReference type="ARBA" id="ARBA00012268"/>
    </source>
</evidence>
<sequence>MQEFSVWAPFAKSVKAYLLQPSAHCERGADLVPAQIKAIIQLTPQADGIWQSKDPQLSTAGTRYFLQLDDGILMPDPRSRRQPFGIHGPSEIINPANFVWTDSQWLPESALGKVFYELHIGTFTAAGTFRSAIEKLDHLVDLGVDVVEIMPVNPIPGDRGWGYDGVSIMSTYEPYGSPADLAGLVDAMHARGLMACLDVVYNHFGPDGNYLGAFGPYLTDKHHTPWGQAVNLDGASSAHVRRYLIDNILQWARDFHFDVFRMDAVDQLKDDSEYHIIAEISDALAALGKELGKELTLSVESDANNIIMVTPTNAGGRGAQMQWADDVHHGIHVWLTGEKNAYYSEYTAPGTLAKVWKNGFYHDGSWSNFDQKMRGAPVPENFSGHHFIVCDENHDQVGNRLLGDRPAASLSTADLAISRTLILLSPFTPMLFMGEEWATKTPFPFFTDHGAEIGPHILQGRMNEFANWDFSAVTGDTDPQLVMPDPQDRNTFHSAKLDWNELSQTFHQEFYLFVRKLIQFRKCQPEFNSGDREAITLSIHDRSGWIRRENSFIVFSRDHHVPVELPDLSATCTDDFKIALNWGECTLTAQANAAAVKFFTPGVAVIIPRRS</sequence>
<dbReference type="Proteomes" id="UP001266099">
    <property type="component" value="Unassembled WGS sequence"/>
</dbReference>
<dbReference type="CDD" id="cd02853">
    <property type="entry name" value="E_set_MTHase_like_N"/>
    <property type="match status" value="1"/>
</dbReference>
<evidence type="ECO:0000256" key="11">
    <source>
        <dbReference type="ARBA" id="ARBA00033284"/>
    </source>
</evidence>
<comment type="catalytic activity">
    <reaction evidence="12 14">
        <text>hydrolysis of (1-&gt;4)-alpha-D-glucosidic linkage in 4-alpha-D-[(1-&gt;4)-alpha-D-glucanosyl]n trehalose to yield trehalose and (1-&gt;4)-alpha-D-glucan.</text>
        <dbReference type="EC" id="3.2.1.141"/>
    </reaction>
</comment>
<accession>A0ABU1T0K0</accession>
<keyword evidence="6" id="KW-0963">Cytoplasm</keyword>
<feature type="domain" description="Glycosyl hydrolase family 13 catalytic" evidence="15">
    <location>
        <begin position="117"/>
        <end position="466"/>
    </location>
</feature>
<dbReference type="InterPro" id="IPR013783">
    <property type="entry name" value="Ig-like_fold"/>
</dbReference>
<dbReference type="InterPro" id="IPR044901">
    <property type="entry name" value="Trehalose_TreZ_E-set_sf"/>
</dbReference>
<evidence type="ECO:0000256" key="7">
    <source>
        <dbReference type="ARBA" id="ARBA00022801"/>
    </source>
</evidence>
<organism evidence="16 17">
    <name type="scientific">Arcanobacterium hippocoleae</name>
    <dbReference type="NCBI Taxonomy" id="149017"/>
    <lineage>
        <taxon>Bacteria</taxon>
        <taxon>Bacillati</taxon>
        <taxon>Actinomycetota</taxon>
        <taxon>Actinomycetes</taxon>
        <taxon>Actinomycetales</taxon>
        <taxon>Actinomycetaceae</taxon>
        <taxon>Arcanobacterium</taxon>
    </lineage>
</organism>
<dbReference type="Gene3D" id="1.10.10.760">
    <property type="entry name" value="E-set domains of sugar-utilizing enzymes"/>
    <property type="match status" value="1"/>
</dbReference>
<comment type="similarity">
    <text evidence="3 14">Belongs to the glycosyl hydrolase 13 family.</text>
</comment>
<evidence type="ECO:0000256" key="5">
    <source>
        <dbReference type="ARBA" id="ARBA00015938"/>
    </source>
</evidence>
<dbReference type="InterPro" id="IPR006047">
    <property type="entry name" value="GH13_cat_dom"/>
</dbReference>
<evidence type="ECO:0000256" key="13">
    <source>
        <dbReference type="NCBIfam" id="TIGR02402"/>
    </source>
</evidence>
<dbReference type="NCBIfam" id="TIGR02402">
    <property type="entry name" value="trehalose_TreZ"/>
    <property type="match status" value="1"/>
</dbReference>
<proteinExistence type="inferred from homology"/>
<dbReference type="CDD" id="cd11325">
    <property type="entry name" value="AmyAc_GTHase"/>
    <property type="match status" value="1"/>
</dbReference>
<dbReference type="InterPro" id="IPR012768">
    <property type="entry name" value="Trehalose_TreZ"/>
</dbReference>
<keyword evidence="8" id="KW-0119">Carbohydrate metabolism</keyword>
<dbReference type="SUPFAM" id="SSF81296">
    <property type="entry name" value="E set domains"/>
    <property type="match status" value="1"/>
</dbReference>
<dbReference type="Gene3D" id="3.20.20.80">
    <property type="entry name" value="Glycosidases"/>
    <property type="match status" value="1"/>
</dbReference>
<evidence type="ECO:0000256" key="12">
    <source>
        <dbReference type="ARBA" id="ARBA00034013"/>
    </source>
</evidence>
<dbReference type="InterPro" id="IPR014756">
    <property type="entry name" value="Ig_E-set"/>
</dbReference>
<evidence type="ECO:0000313" key="16">
    <source>
        <dbReference type="EMBL" id="MDR6938831.1"/>
    </source>
</evidence>
<evidence type="ECO:0000256" key="9">
    <source>
        <dbReference type="ARBA" id="ARBA00023295"/>
    </source>
</evidence>
<dbReference type="EC" id="3.2.1.141" evidence="4 13"/>
<dbReference type="PANTHER" id="PTHR43651">
    <property type="entry name" value="1,4-ALPHA-GLUCAN-BRANCHING ENZYME"/>
    <property type="match status" value="1"/>
</dbReference>
<name>A0ABU1T0K0_9ACTO</name>